<dbReference type="Pfam" id="PF13087">
    <property type="entry name" value="AAA_12"/>
    <property type="match status" value="2"/>
</dbReference>
<dbReference type="CDD" id="cd18808">
    <property type="entry name" value="SF1_C_Upf1"/>
    <property type="match status" value="1"/>
</dbReference>
<dbReference type="SUPFAM" id="SSF50249">
    <property type="entry name" value="Nucleic acid-binding proteins"/>
    <property type="match status" value="2"/>
</dbReference>
<feature type="compositionally biased region" description="Acidic residues" evidence="6">
    <location>
        <begin position="1672"/>
        <end position="1683"/>
    </location>
</feature>
<dbReference type="InterPro" id="IPR056787">
    <property type="entry name" value="OB_HELZ2"/>
</dbReference>
<keyword evidence="5" id="KW-0067">ATP-binding</keyword>
<evidence type="ECO:0000256" key="3">
    <source>
        <dbReference type="ARBA" id="ARBA00022801"/>
    </source>
</evidence>
<dbReference type="InterPro" id="IPR001900">
    <property type="entry name" value="RNase_II/R"/>
</dbReference>
<reference evidence="9" key="1">
    <citation type="submission" date="2016-11" db="UniProtKB">
        <authorList>
            <consortium name="WormBaseParasite"/>
        </authorList>
    </citation>
    <scope>IDENTIFICATION</scope>
</reference>
<feature type="region of interest" description="Disordered" evidence="6">
    <location>
        <begin position="1664"/>
        <end position="1780"/>
    </location>
</feature>
<keyword evidence="4" id="KW-0347">Helicase</keyword>
<evidence type="ECO:0000313" key="9">
    <source>
        <dbReference type="WBParaSite" id="maker-uti_cns_0000564-snap-gene-0.4-mRNA-1"/>
    </source>
</evidence>
<dbReference type="WBParaSite" id="maker-uti_cns_0000564-snap-gene-0.4-mRNA-1">
    <property type="protein sequence ID" value="maker-uti_cns_0000564-snap-gene-0.4-mRNA-1"/>
    <property type="gene ID" value="maker-uti_cns_0000564-snap-gene-0.4"/>
</dbReference>
<evidence type="ECO:0000256" key="5">
    <source>
        <dbReference type="ARBA" id="ARBA00022840"/>
    </source>
</evidence>
<dbReference type="GO" id="GO:0004540">
    <property type="term" value="F:RNA nuclease activity"/>
    <property type="evidence" value="ECO:0007669"/>
    <property type="project" value="InterPro"/>
</dbReference>
<feature type="region of interest" description="Disordered" evidence="6">
    <location>
        <begin position="227"/>
        <end position="246"/>
    </location>
</feature>
<keyword evidence="3" id="KW-0378">Hydrolase</keyword>
<feature type="region of interest" description="Disordered" evidence="6">
    <location>
        <begin position="2391"/>
        <end position="2443"/>
    </location>
</feature>
<name>A0A1I8G1L3_9PLAT</name>
<feature type="domain" description="RNB" evidence="7">
    <location>
        <begin position="711"/>
        <end position="1059"/>
    </location>
</feature>
<feature type="compositionally biased region" description="Basic and acidic residues" evidence="6">
    <location>
        <begin position="2391"/>
        <end position="2411"/>
    </location>
</feature>
<dbReference type="GO" id="GO:0003723">
    <property type="term" value="F:RNA binding"/>
    <property type="evidence" value="ECO:0007669"/>
    <property type="project" value="InterPro"/>
</dbReference>
<evidence type="ECO:0000256" key="2">
    <source>
        <dbReference type="ARBA" id="ARBA00022741"/>
    </source>
</evidence>
<dbReference type="Pfam" id="PF13086">
    <property type="entry name" value="AAA_11"/>
    <property type="match status" value="1"/>
</dbReference>
<feature type="region of interest" description="Disordered" evidence="6">
    <location>
        <begin position="330"/>
        <end position="360"/>
    </location>
</feature>
<feature type="compositionally biased region" description="Low complexity" evidence="6">
    <location>
        <begin position="229"/>
        <end position="246"/>
    </location>
</feature>
<feature type="compositionally biased region" description="Low complexity" evidence="6">
    <location>
        <begin position="346"/>
        <end position="360"/>
    </location>
</feature>
<dbReference type="SUPFAM" id="SSF52540">
    <property type="entry name" value="P-loop containing nucleoside triphosphate hydrolases"/>
    <property type="match status" value="1"/>
</dbReference>
<dbReference type="PROSITE" id="PS01175">
    <property type="entry name" value="RIBONUCLEASE_II"/>
    <property type="match status" value="1"/>
</dbReference>
<dbReference type="InterPro" id="IPR022966">
    <property type="entry name" value="RNase_II/R_CS"/>
</dbReference>
<evidence type="ECO:0000313" key="8">
    <source>
        <dbReference type="Proteomes" id="UP000095280"/>
    </source>
</evidence>
<evidence type="ECO:0000256" key="4">
    <source>
        <dbReference type="ARBA" id="ARBA00022806"/>
    </source>
</evidence>
<dbReference type="GO" id="GO:0005524">
    <property type="term" value="F:ATP binding"/>
    <property type="evidence" value="ECO:0007669"/>
    <property type="project" value="UniProtKB-KW"/>
</dbReference>
<keyword evidence="2" id="KW-0547">Nucleotide-binding</keyword>
<dbReference type="InterPro" id="IPR047187">
    <property type="entry name" value="SF1_C_Upf1"/>
</dbReference>
<comment type="similarity">
    <text evidence="1">Belongs to the DNA2/NAM7 helicase family.</text>
</comment>
<organism evidence="8 9">
    <name type="scientific">Macrostomum lignano</name>
    <dbReference type="NCBI Taxonomy" id="282301"/>
    <lineage>
        <taxon>Eukaryota</taxon>
        <taxon>Metazoa</taxon>
        <taxon>Spiralia</taxon>
        <taxon>Lophotrochozoa</taxon>
        <taxon>Platyhelminthes</taxon>
        <taxon>Rhabditophora</taxon>
        <taxon>Macrostomorpha</taxon>
        <taxon>Macrostomida</taxon>
        <taxon>Macrostomidae</taxon>
        <taxon>Macrostomum</taxon>
    </lineage>
</organism>
<dbReference type="GO" id="GO:0016787">
    <property type="term" value="F:hydrolase activity"/>
    <property type="evidence" value="ECO:0007669"/>
    <property type="project" value="UniProtKB-KW"/>
</dbReference>
<dbReference type="GO" id="GO:0043139">
    <property type="term" value="F:5'-3' DNA helicase activity"/>
    <property type="evidence" value="ECO:0007669"/>
    <property type="project" value="TreeGrafter"/>
</dbReference>
<evidence type="ECO:0000256" key="6">
    <source>
        <dbReference type="SAM" id="MobiDB-lite"/>
    </source>
</evidence>
<dbReference type="Gene3D" id="3.40.50.300">
    <property type="entry name" value="P-loop containing nucleotide triphosphate hydrolases"/>
    <property type="match status" value="2"/>
</dbReference>
<sequence length="2443" mass="274896">RLTFPTETGSSQSYRILPTEEGSLSLDEAVFTQMKRRHNNQLKMRGAITLDAFRAKLLQEFTMIRAVLEFELLLNSEFEIARPRSSWLPFSFGQLDDSAANSRVALPVEGRQNLPLLLLYCCVSLLLELLAAQHQQHQLRDTLQTRQQQPLLHSGTNNAWRNLKEHSLRAKVFFKPAPAAVLYDSCKIIPVIKRYLRKGVSVDGAATDPLRLMIITLSKAYPVIPNGDAQQQQESRSTSSDSSADTLDSAETAVAFRRVFGLNIRIRPGNKTYKKDLLFGSCDNGKAVIDIGHVYGQIYVPLGEAASSDSVEAELRSSALSSIVERISTEIQRGQQKKQSQKNYESSGSRESSTVSGSGDADSAVAAAARASKLNRILDLFEGVQQVDNSCEPTAGPVNVEFQRRLTENPACYRLCTVRSEQGASGKEIGVPVTEQEDGLSRIVLNNPGRWLPGQQVVVELLDEVQPNGASKGRVLGYYKRQLRYNFLGHQQLQKLLAEQPNRFKICKLELNGVQGGSAVPVDPSDPIARIEINGRENCGRACANDQVVVEIMEIKGADPANKEVKGRVVGMHQQAEKLRYQLFLCEVLSSVGALMRPLCGTFPKINYDNSIAQHALKNEPNDLLDGHQERSSTGQQQTFLVCFEYWRLDKNYPMGKVVYVLESTDGSLAEAFGLIQMRHRLPRPLRDSKKLRNQVANVQQKDNSMGLRDRLDMRKVLTVTIDNPDTRDMDDAISYERCYSTGVETVGVHITDICEFIGIKGSPLDRVARGRLRTIYPPKVGKSQQQSPANLLWEKPEFHKTVIRSDLRLNKIDVQPVLLETERSADSFGDRLTPDFVSMLRSLWDIARRLRLKRLGEAGFQLQDDDFCDDDDEQGSIGRTFETSCLIEELMVLANLSVGQWLAEQQRPVVARVQDEPRPVEVQNWLGKFGQTLVHMPRLQRDLRGLNVSFSLCNFPLSLSRADYDFIMKYQIGRPRDCVLRLMHDSRHPHMMLALSEWFSVTQPAHYAPTADETSAKEARRKVYHFSLQQANYLHFTSPMRRYPDIVVHRAFRAAINNQQQGPATGETSESLSDLCDSLRTLERRVKMFEKDSMSYAYASRLKRRPQQELVVLRSIDDGEMSFTSSRLRRMPKTLGVVKMSSFGLDARPEPRGLGKFRCKWSRRIFVHSSCEDSSSYNTPVLHYIGSEVRVKRDVYVQRVNCDPVVKLRKDFISSGANYESVRGQFRQLQDVVLEDQGAWMITCENDQLAFGANEQLLVSGKPVQFYREFAVGDIMRLQFRAQLRQGLLTPSVALIEVCGSHTVCVTHKDDPVRCFAEVTDVKSKPSYRDIDEYATIWQRIVAIESATIAASTDDSVILHEVALDWSYHQPTDRWLAAFHLPSDYCVQRQIKVGADATVLDPCSEDKIKELVEHSGRGGGANLSEEALNESFQLAGERARYSDFVCLRFSGGSSNVPGSEGFTTVAHGGILLVYQTVHGRNVKCNCRRSDGPTGYFCQIVVFSLQQHDLSPRFDWSSVSTATVEVMQKFLPIRRQELALWRLPAMPSTSLAHKIALLGSREARISDASYGEKLHQKGVVSYSIETGAEERFNEHTGRTYIMRKRIPCNVAQNDAITEAMKYDLTLIWGPPDDSRDISGTGKTSTGVMLTYWYVFVNRCFDEDQSDVGSSDDSGEDDNDDDDNGSNPSESQIAVDDDSEEAAAIDYSAFSKGNDSGQDQTGELREALSRSLAEPGATDGGWNIVSSKRRAARRSTQSQSSFEPTAGPTETTPVAPMRSKRFDKQLTVRDEELQTRRQVLYCGPSNRSVDVVAEYLKAKLDKKCPTIVRVFSEQLEQKKYPVPGEGVSNNSGDVDSGGYITPLLQEMALHELIRNPDRNPISAETLLAFDDLFRRFLDAERHTTAAWTRALTQTAESNSKFQSYLNRLAQEMVTSDRGKLDFRSFSYRDLSLLQLITVYRKVVTAAKKRVLQQFEVILCTTSVSCSSVLQTACKFSQIIIDEAGMCTEPETLVPLVDCSPANQSTINAQGKKKASHFTERLVLIGDHKQLRPIIQNRTAEQLGLGVSLFERHSHRAIMLSYQYRMHPSLCEFSADYFYRTSSAHLQTRQSPSWTGLQSDDVWDPDREWNGINTHRLAKHYVFDSYNFRTEGRVSGKLRLENANVLIGCWPGVRRPDDYPVDSYSSSYSSSVYSSHRVVQPTDLHVKGEEDRIVFLHVEGVEEKTTVSTEEGSEDSRRNLAEVEEVIRVYEAIRKRAERPRLFNESLAVLSQYRYQVSSIAKKIRSCGVKSPIVKTVIESQGSEFDYVILSLVRSLPNYEIPKSPIPSWEHKYLGFITDANQINVALTRARRGLIIIGNRFLLQANPMWSSLLSSLRSRHCIVDKPADFPAKTGDKRFYTRDGNDPKLSDRDSGSSARAWNGGGGGGRWNGMENWKSSQQQQQQR</sequence>
<dbReference type="PANTHER" id="PTHR43788:SF16">
    <property type="entry name" value="HELICASE WITH ZINC FINGER 2"/>
    <property type="match status" value="1"/>
</dbReference>
<dbReference type="InterPro" id="IPR041679">
    <property type="entry name" value="DNA2/NAM7-like_C"/>
</dbReference>
<proteinExistence type="inferred from homology"/>
<dbReference type="Pfam" id="PF00773">
    <property type="entry name" value="RNB"/>
    <property type="match status" value="2"/>
</dbReference>
<feature type="compositionally biased region" description="Polar residues" evidence="6">
    <location>
        <begin position="1710"/>
        <end position="1720"/>
    </location>
</feature>
<protein>
    <submittedName>
        <fullName evidence="9">RNB domain-containing protein</fullName>
    </submittedName>
</protein>
<accession>A0A1I8G1L3</accession>
<dbReference type="Proteomes" id="UP000095280">
    <property type="component" value="Unplaced"/>
</dbReference>
<dbReference type="PANTHER" id="PTHR43788">
    <property type="entry name" value="DNA2/NAM7 HELICASE FAMILY MEMBER"/>
    <property type="match status" value="1"/>
</dbReference>
<dbReference type="InterPro" id="IPR027417">
    <property type="entry name" value="P-loop_NTPase"/>
</dbReference>
<dbReference type="InterPro" id="IPR050534">
    <property type="entry name" value="Coronavir_polyprotein_1ab"/>
</dbReference>
<keyword evidence="8" id="KW-1185">Reference proteome</keyword>
<dbReference type="Pfam" id="PF25049">
    <property type="entry name" value="OB_HELZ2"/>
    <property type="match status" value="1"/>
</dbReference>
<dbReference type="InterPro" id="IPR012340">
    <property type="entry name" value="NA-bd_OB-fold"/>
</dbReference>
<evidence type="ECO:0000256" key="1">
    <source>
        <dbReference type="ARBA" id="ARBA00007913"/>
    </source>
</evidence>
<dbReference type="InterPro" id="IPR041677">
    <property type="entry name" value="DNA2/NAM7_AAA_11"/>
</dbReference>
<evidence type="ECO:0000259" key="7">
    <source>
        <dbReference type="SMART" id="SM00955"/>
    </source>
</evidence>
<dbReference type="SMART" id="SM00955">
    <property type="entry name" value="RNB"/>
    <property type="match status" value="1"/>
</dbReference>